<dbReference type="SMART" id="SM01058">
    <property type="entry name" value="CarD_TRCF"/>
    <property type="match status" value="1"/>
</dbReference>
<dbReference type="RefSeq" id="WP_068769312.1">
    <property type="nucleotide sequence ID" value="NZ_CP109796.1"/>
</dbReference>
<dbReference type="EC" id="3.6.4.-" evidence="13"/>
<dbReference type="InterPro" id="IPR003711">
    <property type="entry name" value="CarD-like/TRCF_RID"/>
</dbReference>
<dbReference type="EMBL" id="LRRQ01000047">
    <property type="protein sequence ID" value="OAM90816.1"/>
    <property type="molecule type" value="Genomic_DNA"/>
</dbReference>
<dbReference type="GO" id="GO:0003684">
    <property type="term" value="F:damaged DNA binding"/>
    <property type="evidence" value="ECO:0007669"/>
    <property type="project" value="InterPro"/>
</dbReference>
<evidence type="ECO:0000256" key="2">
    <source>
        <dbReference type="ARBA" id="ARBA00022490"/>
    </source>
</evidence>
<evidence type="ECO:0000259" key="15">
    <source>
        <dbReference type="PROSITE" id="PS51192"/>
    </source>
</evidence>
<evidence type="ECO:0000256" key="3">
    <source>
        <dbReference type="ARBA" id="ARBA00022741"/>
    </source>
</evidence>
<evidence type="ECO:0000256" key="5">
    <source>
        <dbReference type="ARBA" id="ARBA00022801"/>
    </source>
</evidence>
<dbReference type="InterPro" id="IPR047112">
    <property type="entry name" value="RecG/Mfd"/>
</dbReference>
<dbReference type="AlphaFoldDB" id="A0A178INZ3"/>
<dbReference type="SUPFAM" id="SSF143517">
    <property type="entry name" value="TRCF domain-like"/>
    <property type="match status" value="1"/>
</dbReference>
<keyword evidence="2 13" id="KW-0963">Cytoplasm</keyword>
<dbReference type="GO" id="GO:0006355">
    <property type="term" value="P:regulation of DNA-templated transcription"/>
    <property type="evidence" value="ECO:0007669"/>
    <property type="project" value="UniProtKB-UniRule"/>
</dbReference>
<evidence type="ECO:0000256" key="11">
    <source>
        <dbReference type="ARBA" id="ARBA00061399"/>
    </source>
</evidence>
<dbReference type="InterPro" id="IPR041471">
    <property type="entry name" value="UvrB_inter"/>
</dbReference>
<dbReference type="GO" id="GO:0000716">
    <property type="term" value="P:transcription-coupled nucleotide-excision repair, DNA damage recognition"/>
    <property type="evidence" value="ECO:0007669"/>
    <property type="project" value="UniProtKB-UniRule"/>
</dbReference>
<dbReference type="Pfam" id="PF17757">
    <property type="entry name" value="UvrB_inter"/>
    <property type="match status" value="1"/>
</dbReference>
<comment type="caution">
    <text evidence="17">The sequence shown here is derived from an EMBL/GenBank/DDBJ whole genome shotgun (WGS) entry which is preliminary data.</text>
</comment>
<dbReference type="PANTHER" id="PTHR47964">
    <property type="entry name" value="ATP-DEPENDENT DNA HELICASE HOMOLOG RECG, CHLOROPLASTIC"/>
    <property type="match status" value="1"/>
</dbReference>
<name>A0A178INZ3_9BACT</name>
<feature type="domain" description="Helicase C-terminal" evidence="16">
    <location>
        <begin position="832"/>
        <end position="990"/>
    </location>
</feature>
<dbReference type="SUPFAM" id="SSF52540">
    <property type="entry name" value="P-loop containing nucleoside triphosphate hydrolases"/>
    <property type="match status" value="3"/>
</dbReference>
<dbReference type="Gene3D" id="3.40.50.300">
    <property type="entry name" value="P-loop containing nucleotide triphosphate hydrolases"/>
    <property type="match status" value="2"/>
</dbReference>
<protein>
    <recommendedName>
        <fullName evidence="12 13">Transcription-repair-coupling factor</fullName>
        <shortName evidence="13">TRCF</shortName>
        <ecNumber evidence="13">3.6.4.-</ecNumber>
    </recommendedName>
</protein>
<dbReference type="Pfam" id="PF02559">
    <property type="entry name" value="CarD_TRCF_RID"/>
    <property type="match status" value="1"/>
</dbReference>
<comment type="function">
    <text evidence="13">Couples transcription and DNA repair by recognizing RNA polymerase (RNAP) stalled at DNA lesions. Mediates ATP-dependent release of RNAP and its truncated transcript from the DNA, and recruitment of nucleotide excision repair machinery to the damaged site.</text>
</comment>
<keyword evidence="4 13" id="KW-0227">DNA damage</keyword>
<dbReference type="FunFam" id="3.40.50.300:FF:000546">
    <property type="entry name" value="Transcription-repair-coupling factor"/>
    <property type="match status" value="1"/>
</dbReference>
<evidence type="ECO:0000256" key="12">
    <source>
        <dbReference type="ARBA" id="ARBA00070128"/>
    </source>
</evidence>
<dbReference type="Proteomes" id="UP000078486">
    <property type="component" value="Unassembled WGS sequence"/>
</dbReference>
<dbReference type="GO" id="GO:0016787">
    <property type="term" value="F:hydrolase activity"/>
    <property type="evidence" value="ECO:0007669"/>
    <property type="project" value="UniProtKB-KW"/>
</dbReference>
<keyword evidence="8 13" id="KW-0238">DNA-binding</keyword>
<dbReference type="InterPro" id="IPR001650">
    <property type="entry name" value="Helicase_C-like"/>
</dbReference>
<keyword evidence="18" id="KW-1185">Reference proteome</keyword>
<keyword evidence="6" id="KW-0347">Helicase</keyword>
<dbReference type="InterPro" id="IPR036101">
    <property type="entry name" value="CarD-like/TRCF_RID_sf"/>
</dbReference>
<dbReference type="InterPro" id="IPR005118">
    <property type="entry name" value="TRCF_C"/>
</dbReference>
<dbReference type="Pfam" id="PF00270">
    <property type="entry name" value="DEAD"/>
    <property type="match status" value="1"/>
</dbReference>
<dbReference type="Gene3D" id="2.40.10.170">
    <property type="match status" value="1"/>
</dbReference>
<evidence type="ECO:0000256" key="6">
    <source>
        <dbReference type="ARBA" id="ARBA00022806"/>
    </source>
</evidence>
<feature type="region of interest" description="Disordered" evidence="14">
    <location>
        <begin position="1049"/>
        <end position="1088"/>
    </location>
</feature>
<reference evidence="17 18" key="1">
    <citation type="submission" date="2016-01" db="EMBL/GenBank/DDBJ databases">
        <title>High potential of lignocellulose degradation of a new Verrucomicrobia species.</title>
        <authorList>
            <person name="Wang Y."/>
            <person name="Shi Y."/>
            <person name="Qiu Z."/>
            <person name="Liu S."/>
            <person name="Yang H."/>
        </authorList>
    </citation>
    <scope>NUCLEOTIDE SEQUENCE [LARGE SCALE GENOMIC DNA]</scope>
    <source>
        <strain evidence="17 18">TSB47</strain>
    </source>
</reference>
<dbReference type="GO" id="GO:0005737">
    <property type="term" value="C:cytoplasm"/>
    <property type="evidence" value="ECO:0007669"/>
    <property type="project" value="UniProtKB-SubCell"/>
</dbReference>
<comment type="subcellular location">
    <subcellularLocation>
        <location evidence="1 13">Cytoplasm</location>
    </subcellularLocation>
</comment>
<dbReference type="PROSITE" id="PS51194">
    <property type="entry name" value="HELICASE_CTER"/>
    <property type="match status" value="1"/>
</dbReference>
<evidence type="ECO:0000259" key="16">
    <source>
        <dbReference type="PROSITE" id="PS51194"/>
    </source>
</evidence>
<evidence type="ECO:0000256" key="10">
    <source>
        <dbReference type="ARBA" id="ARBA00061104"/>
    </source>
</evidence>
<dbReference type="InterPro" id="IPR027417">
    <property type="entry name" value="P-loop_NTPase"/>
</dbReference>
<evidence type="ECO:0000256" key="7">
    <source>
        <dbReference type="ARBA" id="ARBA00022840"/>
    </source>
</evidence>
<dbReference type="CDD" id="cd17991">
    <property type="entry name" value="DEXHc_TRCF"/>
    <property type="match status" value="1"/>
</dbReference>
<feature type="domain" description="Helicase ATP-binding" evidence="15">
    <location>
        <begin position="654"/>
        <end position="815"/>
    </location>
</feature>
<keyword evidence="7 13" id="KW-0067">ATP-binding</keyword>
<evidence type="ECO:0000313" key="18">
    <source>
        <dbReference type="Proteomes" id="UP000078486"/>
    </source>
</evidence>
<dbReference type="Pfam" id="PF00271">
    <property type="entry name" value="Helicase_C"/>
    <property type="match status" value="1"/>
</dbReference>
<dbReference type="InterPro" id="IPR037235">
    <property type="entry name" value="TRCF-like_C_D7"/>
</dbReference>
<evidence type="ECO:0000256" key="14">
    <source>
        <dbReference type="SAM" id="MobiDB-lite"/>
    </source>
</evidence>
<dbReference type="InterPro" id="IPR004576">
    <property type="entry name" value="Mfd"/>
</dbReference>
<keyword evidence="5 13" id="KW-0378">Hydrolase</keyword>
<keyword evidence="3 13" id="KW-0547">Nucleotide-binding</keyword>
<dbReference type="GO" id="GO:0003678">
    <property type="term" value="F:DNA helicase activity"/>
    <property type="evidence" value="ECO:0007669"/>
    <property type="project" value="TreeGrafter"/>
</dbReference>
<dbReference type="PANTHER" id="PTHR47964:SF1">
    <property type="entry name" value="ATP-DEPENDENT DNA HELICASE HOMOLOG RECG, CHLOROPLASTIC"/>
    <property type="match status" value="1"/>
</dbReference>
<dbReference type="Gene3D" id="3.30.2060.10">
    <property type="entry name" value="Penicillin-binding protein 1b domain"/>
    <property type="match status" value="1"/>
</dbReference>
<dbReference type="SMART" id="SM00982">
    <property type="entry name" value="TRCF"/>
    <property type="match status" value="1"/>
</dbReference>
<dbReference type="Gene3D" id="3.90.1150.50">
    <property type="entry name" value="Transcription-repair-coupling factor, D7 domain"/>
    <property type="match status" value="1"/>
</dbReference>
<evidence type="ECO:0000256" key="1">
    <source>
        <dbReference type="ARBA" id="ARBA00004496"/>
    </source>
</evidence>
<dbReference type="HAMAP" id="MF_00969">
    <property type="entry name" value="TRCF"/>
    <property type="match status" value="1"/>
</dbReference>
<dbReference type="InterPro" id="IPR014001">
    <property type="entry name" value="Helicase_ATP-bd"/>
</dbReference>
<dbReference type="SMART" id="SM00487">
    <property type="entry name" value="DEXDc"/>
    <property type="match status" value="1"/>
</dbReference>
<dbReference type="SUPFAM" id="SSF141259">
    <property type="entry name" value="CarD-like"/>
    <property type="match status" value="1"/>
</dbReference>
<proteinExistence type="inferred from homology"/>
<dbReference type="PROSITE" id="PS51192">
    <property type="entry name" value="HELICASE_ATP_BIND_1"/>
    <property type="match status" value="1"/>
</dbReference>
<evidence type="ECO:0000256" key="13">
    <source>
        <dbReference type="HAMAP-Rule" id="MF_00969"/>
    </source>
</evidence>
<keyword evidence="9 13" id="KW-0234">DNA repair</keyword>
<dbReference type="InterPro" id="IPR011545">
    <property type="entry name" value="DEAD/DEAH_box_helicase_dom"/>
</dbReference>
<organism evidence="17 18">
    <name type="scientific">Termitidicoccus mucosus</name>
    <dbReference type="NCBI Taxonomy" id="1184151"/>
    <lineage>
        <taxon>Bacteria</taxon>
        <taxon>Pseudomonadati</taxon>
        <taxon>Verrucomicrobiota</taxon>
        <taxon>Opitutia</taxon>
        <taxon>Opitutales</taxon>
        <taxon>Opitutaceae</taxon>
        <taxon>Termitidicoccus</taxon>
    </lineage>
</organism>
<dbReference type="NCBIfam" id="TIGR00580">
    <property type="entry name" value="mfd"/>
    <property type="match status" value="1"/>
</dbReference>
<dbReference type="Pfam" id="PF03461">
    <property type="entry name" value="TRCF"/>
    <property type="match status" value="1"/>
</dbReference>
<dbReference type="GO" id="GO:0005524">
    <property type="term" value="F:ATP binding"/>
    <property type="evidence" value="ECO:0007669"/>
    <property type="project" value="UniProtKB-UniRule"/>
</dbReference>
<evidence type="ECO:0000256" key="9">
    <source>
        <dbReference type="ARBA" id="ARBA00023204"/>
    </source>
</evidence>
<dbReference type="STRING" id="1184151.AW736_06070"/>
<evidence type="ECO:0000256" key="4">
    <source>
        <dbReference type="ARBA" id="ARBA00022763"/>
    </source>
</evidence>
<accession>A0A178INZ3</accession>
<dbReference type="OrthoDB" id="9804325at2"/>
<sequence>MSAASQVPYRAKHVGVCPPARGAVIAALVRAQPAPVWIIVAEHARLAEQLAEDISFFLETHASPAASAEVLLFPESMPDTGDMREAFAASADRLTVLSALRARRSAGECGMRIADCGMKGAPAPDANGSGSSPIPHSAIRIPHSLLVLTTPAALLQPVPALEQFATAEFTLARGQSQSFQGLLEKLRALDYDSEAVCEAPGHYAIRGGIIDVYPVTATQPYRLDFFGDEIEDIRAFDPVTQRSGESVASITLSATPRVRLAPSKTGLADYLPARAANLLLVEPAALDAAFSRLALENASVDAGASPTLAGFLPRFAALLGVSDLDEAAALFDTPDTQENLWDTESLAHHRNYPSDGLVANERLQAEEDARARFLAQAATWSHEGYALAIVTAKEGEENRAKEILAADSKLKKLRPRYLRGTLNEGFRITNRGEGFSIFDFRFSIEGASAPFGTTARQRPIENRESKIENPSRGLVLVTETELFGRRRPRRPGSTSAQRRLTAQRAQVDQLLDFSELVEGDYVVHLQHGIAHYRGLTRVEHAGGAREVISLEFDDGVTLHVPLQESHLVSRYVGLGKTRPQLGRVGSGRWEKTRRAAELATIDLAAELLRIQASREARPGHAFDPDTVWQKEFEASFPFTETRDQLRAIDETKDDMERPRPMDRLICGDVGFGKTEVAIRAAFKAVQSGRQVALLVPTTVLAQQHLNTFRERMAGYPVNIEMVSRFRTRAEQNKIVAATAAGQVDILIGTHRILQKDIRFRELGLVIIDEEQRFGVKHKETLKAMRATVDVLSMSATPIPRTLYMAMTGARDMSVIETAPVNRHPVQTIVKTYDEKIIVEAVRREIRRGGQVFYLHNRVQTIDLVAARLRELLPDLDIGVGHGQMDEKDLERVMTDFVAGNHHVLVCTTIIESGLDIPNCNTIIIEGADRFGLSQLYQLRGRVGRFKHQAYAYLLLHRHTQLVEIARQRLNALRAHNQLGAGFRIAMRDLELRGAGNLLGPQQSGHIVGVGFELYCQLLRQSVARLKGEKQAAAIRATVKLDFVYVGEAESGADSPPVGRAKPPAEPPRHARGALPPHRTFQAPASKSAPIPQSSYAAIKAAEDDASGIVPLAPIQARIPVSYIAETRLRIDLYRRLALTDSPAALKEIEADLRDRFGPIPEEIRALLLVTEIRIRAEQKGILSVETESTRLKCLRNTGKRDDFIMHGARFPRLSAPKPLSRLREIITFLNNQPNP</sequence>
<comment type="similarity">
    <text evidence="11 13">In the C-terminal section; belongs to the helicase family. RecG subfamily.</text>
</comment>
<gene>
    <name evidence="13" type="primary">mfd</name>
    <name evidence="17" type="ORF">AW736_06070</name>
</gene>
<evidence type="ECO:0000313" key="17">
    <source>
        <dbReference type="EMBL" id="OAM90816.1"/>
    </source>
</evidence>
<dbReference type="SMART" id="SM00490">
    <property type="entry name" value="HELICc"/>
    <property type="match status" value="1"/>
</dbReference>
<evidence type="ECO:0000256" key="8">
    <source>
        <dbReference type="ARBA" id="ARBA00023125"/>
    </source>
</evidence>
<comment type="similarity">
    <text evidence="10 13">In the N-terminal section; belongs to the UvrB family.</text>
</comment>